<feature type="transmembrane region" description="Helical" evidence="1">
    <location>
        <begin position="83"/>
        <end position="99"/>
    </location>
</feature>
<feature type="transmembrane region" description="Helical" evidence="1">
    <location>
        <begin position="164"/>
        <end position="185"/>
    </location>
</feature>
<dbReference type="AlphaFoldDB" id="A0A2V3VI50"/>
<protein>
    <submittedName>
        <fullName evidence="2">Uncharacterized protein</fullName>
    </submittedName>
</protein>
<feature type="transmembrane region" description="Helical" evidence="1">
    <location>
        <begin position="197"/>
        <end position="220"/>
    </location>
</feature>
<name>A0A2V3VI50_9BACI</name>
<keyword evidence="1" id="KW-0472">Membrane</keyword>
<evidence type="ECO:0000313" key="3">
    <source>
        <dbReference type="Proteomes" id="UP000247978"/>
    </source>
</evidence>
<sequence>MEFIKLFSNREISFAVWNIIFILWIILMTIKSIEIRKSVFKVFKAILNKHIIFFMIVTVSYAAVSVWFLSSLSIWNWMYLKDVVLWFLFIGIPMTANAASERNIQYFVQLVKENMKIAIFIEFLVGTFTFNLYVELLLVPISTLIFLLYTVSSLDKSYKSVEKFFSVVLSILGWTIIFFAIRNMVIQFSDLNIPELFVTFSIPITMTFIFLPLSYLFSLYSGYEQLFLQLKFRIRDRRNRKLIALKIIRVCNFSISKVEFFRRNYIGKFYLFVDKNEINNIITSFKNQYSEERKNK</sequence>
<evidence type="ECO:0000313" key="2">
    <source>
        <dbReference type="EMBL" id="PXW81516.1"/>
    </source>
</evidence>
<evidence type="ECO:0000256" key="1">
    <source>
        <dbReference type="SAM" id="Phobius"/>
    </source>
</evidence>
<reference evidence="2 3" key="1">
    <citation type="submission" date="2018-05" db="EMBL/GenBank/DDBJ databases">
        <title>Genomic Encyclopedia of Type Strains, Phase IV (KMG-IV): sequencing the most valuable type-strain genomes for metagenomic binning, comparative biology and taxonomic classification.</title>
        <authorList>
            <person name="Goeker M."/>
        </authorList>
    </citation>
    <scope>NUCLEOTIDE SEQUENCE [LARGE SCALE GENOMIC DNA]</scope>
    <source>
        <strain evidence="2 3">DSM 28556</strain>
    </source>
</reference>
<accession>A0A2V3VI50</accession>
<proteinExistence type="predicted"/>
<keyword evidence="1" id="KW-0812">Transmembrane</keyword>
<feature type="transmembrane region" description="Helical" evidence="1">
    <location>
        <begin position="119"/>
        <end position="152"/>
    </location>
</feature>
<feature type="transmembrane region" description="Helical" evidence="1">
    <location>
        <begin position="12"/>
        <end position="30"/>
    </location>
</feature>
<comment type="caution">
    <text evidence="2">The sequence shown here is derived from an EMBL/GenBank/DDBJ whole genome shotgun (WGS) entry which is preliminary data.</text>
</comment>
<keyword evidence="1" id="KW-1133">Transmembrane helix</keyword>
<keyword evidence="3" id="KW-1185">Reference proteome</keyword>
<dbReference type="Proteomes" id="UP000247978">
    <property type="component" value="Unassembled WGS sequence"/>
</dbReference>
<dbReference type="EMBL" id="QJJQ01000021">
    <property type="protein sequence ID" value="PXW81516.1"/>
    <property type="molecule type" value="Genomic_DNA"/>
</dbReference>
<organism evidence="2 3">
    <name type="scientific">Pseudogracilibacillus auburnensis</name>
    <dbReference type="NCBI Taxonomy" id="1494959"/>
    <lineage>
        <taxon>Bacteria</taxon>
        <taxon>Bacillati</taxon>
        <taxon>Bacillota</taxon>
        <taxon>Bacilli</taxon>
        <taxon>Bacillales</taxon>
        <taxon>Bacillaceae</taxon>
        <taxon>Pseudogracilibacillus</taxon>
    </lineage>
</organism>
<gene>
    <name evidence="2" type="ORF">DFR56_12110</name>
</gene>
<feature type="transmembrane region" description="Helical" evidence="1">
    <location>
        <begin position="51"/>
        <end position="77"/>
    </location>
</feature>